<keyword evidence="9" id="KW-1185">Reference proteome</keyword>
<dbReference type="PROSITE" id="PS00211">
    <property type="entry name" value="ABC_TRANSPORTER_1"/>
    <property type="match status" value="1"/>
</dbReference>
<evidence type="ECO:0000256" key="2">
    <source>
        <dbReference type="ARBA" id="ARBA00022741"/>
    </source>
</evidence>
<dbReference type="RefSeq" id="WP_098174756.1">
    <property type="nucleotide sequence ID" value="NZ_CP030926.1"/>
</dbReference>
<dbReference type="EMBL" id="CP030926">
    <property type="protein sequence ID" value="AXN40980.1"/>
    <property type="molecule type" value="Genomic_DNA"/>
</dbReference>
<reference evidence="6 9" key="2">
    <citation type="submission" date="2018-07" db="EMBL/GenBank/DDBJ databases">
        <title>The molecular basis for the intramolecular migration of carboxyl group in the catabolism of para-hydroxybenzoate via gentisate.</title>
        <authorList>
            <person name="Zhao H."/>
            <person name="Xu Y."/>
            <person name="Lin S."/>
            <person name="Spain J.C."/>
            <person name="Zhou N.-Y."/>
        </authorList>
    </citation>
    <scope>NUCLEOTIDE SEQUENCE [LARGE SCALE GENOMIC DNA]</scope>
    <source>
        <strain evidence="6 9">PHB-7a</strain>
    </source>
</reference>
<keyword evidence="4" id="KW-1278">Translocase</keyword>
<dbReference type="Gene3D" id="3.40.50.300">
    <property type="entry name" value="P-loop containing nucleotide triphosphate hydrolases"/>
    <property type="match status" value="1"/>
</dbReference>
<keyword evidence="1" id="KW-0813">Transport</keyword>
<feature type="domain" description="ABC transporter" evidence="5">
    <location>
        <begin position="22"/>
        <end position="252"/>
    </location>
</feature>
<name>A0AAX0S8X8_9BACI</name>
<proteinExistence type="predicted"/>
<evidence type="ECO:0000313" key="8">
    <source>
        <dbReference type="Proteomes" id="UP000220106"/>
    </source>
</evidence>
<protein>
    <submittedName>
        <fullName evidence="6 7">ABC transporter ATP-binding protein</fullName>
    </submittedName>
</protein>
<dbReference type="KEGG" id="pbut:DTO10_23130"/>
<accession>A0AAX0S8X8</accession>
<dbReference type="EMBL" id="NUEQ01000004">
    <property type="protein sequence ID" value="PEJ37780.1"/>
    <property type="molecule type" value="Genomic_DNA"/>
</dbReference>
<keyword evidence="3 7" id="KW-0067">ATP-binding</keyword>
<evidence type="ECO:0000313" key="6">
    <source>
        <dbReference type="EMBL" id="AXN40980.1"/>
    </source>
</evidence>
<evidence type="ECO:0000256" key="4">
    <source>
        <dbReference type="ARBA" id="ARBA00022967"/>
    </source>
</evidence>
<evidence type="ECO:0000313" key="9">
    <source>
        <dbReference type="Proteomes" id="UP000260457"/>
    </source>
</evidence>
<dbReference type="Proteomes" id="UP000220106">
    <property type="component" value="Unassembled WGS sequence"/>
</dbReference>
<reference evidence="7 8" key="1">
    <citation type="submission" date="2017-09" db="EMBL/GenBank/DDBJ databases">
        <title>Large-scale bioinformatics analysis of Bacillus genomes uncovers conserved roles of natural products in bacterial physiology.</title>
        <authorList>
            <consortium name="Agbiome Team Llc"/>
            <person name="Bleich R.M."/>
            <person name="Kirk G.J."/>
            <person name="Santa Maria K.C."/>
            <person name="Allen S.E."/>
            <person name="Farag S."/>
            <person name="Shank E.A."/>
            <person name="Bowers A."/>
        </authorList>
    </citation>
    <scope>NUCLEOTIDE SEQUENCE [LARGE SCALE GENOMIC DNA]</scope>
    <source>
        <strain evidence="7 8">AFS003229</strain>
    </source>
</reference>
<dbReference type="PANTHER" id="PTHR42788:SF13">
    <property type="entry name" value="ALIPHATIC SULFONATES IMPORT ATP-BINDING PROTEIN SSUB"/>
    <property type="match status" value="1"/>
</dbReference>
<evidence type="ECO:0000256" key="3">
    <source>
        <dbReference type="ARBA" id="ARBA00022840"/>
    </source>
</evidence>
<dbReference type="InterPro" id="IPR027417">
    <property type="entry name" value="P-loop_NTPase"/>
</dbReference>
<dbReference type="InterPro" id="IPR003439">
    <property type="entry name" value="ABC_transporter-like_ATP-bd"/>
</dbReference>
<dbReference type="Proteomes" id="UP000260457">
    <property type="component" value="Chromosome"/>
</dbReference>
<dbReference type="SMART" id="SM00382">
    <property type="entry name" value="AAA"/>
    <property type="match status" value="1"/>
</dbReference>
<dbReference type="CDD" id="cd03293">
    <property type="entry name" value="ABC_NrtD_SsuB_transporters"/>
    <property type="match status" value="1"/>
</dbReference>
<dbReference type="AlphaFoldDB" id="A0AAX0S8X8"/>
<evidence type="ECO:0000259" key="5">
    <source>
        <dbReference type="PROSITE" id="PS50893"/>
    </source>
</evidence>
<sequence>MAKVLDRVYTVKEEMVNVRNKIEAKSIAFDYDGVEILKNIDLTIKEGEFAVFMGPSGSGKSTLLRLLTGLAQPKKGEILVNGHSIAKSLPDSAVVFQDYSLFPWLTAEENIILALKQKFKKSKTKQELEHLAQSYLLLVQLGHAFKKYPGEMSGGMRQRAAIARALSLGSDLMFMDEPFGALDPVTRIQLQDLILQVNYEQQRTIAFVTHDAEEAIILADRIVIFSPGPPGSLVETINVPFPKPRNRKKLIESLEFIELRNYILDIMNKGIFEKLEQGHEIRSAGEGI</sequence>
<dbReference type="GO" id="GO:0005524">
    <property type="term" value="F:ATP binding"/>
    <property type="evidence" value="ECO:0007669"/>
    <property type="project" value="UniProtKB-KW"/>
</dbReference>
<dbReference type="InterPro" id="IPR017871">
    <property type="entry name" value="ABC_transporter-like_CS"/>
</dbReference>
<organism evidence="7 8">
    <name type="scientific">Peribacillus butanolivorans</name>
    <dbReference type="NCBI Taxonomy" id="421767"/>
    <lineage>
        <taxon>Bacteria</taxon>
        <taxon>Bacillati</taxon>
        <taxon>Bacillota</taxon>
        <taxon>Bacilli</taxon>
        <taxon>Bacillales</taxon>
        <taxon>Bacillaceae</taxon>
        <taxon>Peribacillus</taxon>
    </lineage>
</organism>
<dbReference type="InterPro" id="IPR050166">
    <property type="entry name" value="ABC_transporter_ATP-bind"/>
</dbReference>
<dbReference type="SUPFAM" id="SSF52540">
    <property type="entry name" value="P-loop containing nucleoside triphosphate hydrolases"/>
    <property type="match status" value="1"/>
</dbReference>
<keyword evidence="2" id="KW-0547">Nucleotide-binding</keyword>
<dbReference type="PANTHER" id="PTHR42788">
    <property type="entry name" value="TAURINE IMPORT ATP-BINDING PROTEIN-RELATED"/>
    <property type="match status" value="1"/>
</dbReference>
<dbReference type="Pfam" id="PF00005">
    <property type="entry name" value="ABC_tran"/>
    <property type="match status" value="1"/>
</dbReference>
<gene>
    <name evidence="7" type="ORF">CN689_02495</name>
    <name evidence="6" type="ORF">DTO10_23130</name>
</gene>
<dbReference type="InterPro" id="IPR003593">
    <property type="entry name" value="AAA+_ATPase"/>
</dbReference>
<evidence type="ECO:0000256" key="1">
    <source>
        <dbReference type="ARBA" id="ARBA00022448"/>
    </source>
</evidence>
<evidence type="ECO:0000313" key="7">
    <source>
        <dbReference type="EMBL" id="PEJ37780.1"/>
    </source>
</evidence>
<dbReference type="GO" id="GO:0016887">
    <property type="term" value="F:ATP hydrolysis activity"/>
    <property type="evidence" value="ECO:0007669"/>
    <property type="project" value="InterPro"/>
</dbReference>
<dbReference type="PROSITE" id="PS50893">
    <property type="entry name" value="ABC_TRANSPORTER_2"/>
    <property type="match status" value="1"/>
</dbReference>